<evidence type="ECO:0000256" key="1">
    <source>
        <dbReference type="SAM" id="MobiDB-lite"/>
    </source>
</evidence>
<dbReference type="InterPro" id="IPR000909">
    <property type="entry name" value="PLipase_C_PInositol-sp_X_dom"/>
</dbReference>
<dbReference type="EMBL" id="SGPJ01000025">
    <property type="protein sequence ID" value="THH01363.1"/>
    <property type="molecule type" value="Genomic_DNA"/>
</dbReference>
<dbReference type="PROSITE" id="PS50007">
    <property type="entry name" value="PIPLC_X_DOMAIN"/>
    <property type="match status" value="1"/>
</dbReference>
<dbReference type="SUPFAM" id="SSF51695">
    <property type="entry name" value="PLC-like phosphodiesterases"/>
    <property type="match status" value="1"/>
</dbReference>
<dbReference type="PANTHER" id="PTHR13593:SF113">
    <property type="entry name" value="SI:DKEY-266F7.9"/>
    <property type="match status" value="1"/>
</dbReference>
<dbReference type="CDD" id="cd08586">
    <property type="entry name" value="PI-PLCc_BcPLC_like"/>
    <property type="match status" value="1"/>
</dbReference>
<reference evidence="3 4" key="1">
    <citation type="submission" date="2019-02" db="EMBL/GenBank/DDBJ databases">
        <title>Genome sequencing of the rare red list fungi Phlebia centrifuga.</title>
        <authorList>
            <person name="Buettner E."/>
            <person name="Kellner H."/>
        </authorList>
    </citation>
    <scope>NUCLEOTIDE SEQUENCE [LARGE SCALE GENOMIC DNA]</scope>
    <source>
        <strain evidence="3 4">DSM 108282</strain>
    </source>
</reference>
<evidence type="ECO:0000259" key="2">
    <source>
        <dbReference type="SMART" id="SM00148"/>
    </source>
</evidence>
<sequence length="672" mass="75036">MAQFQVEDSHPLPSSASQDCRIPPHLSRDAIDPEHKMSIEDYCNEVDKQVKPAIKDIDPTVPKAPISSSAAWYDYTTPWPWNFDAWWSPTVVVHLNKLWCVWSVGHTLVYSHMQDDETWADPRVVGSDYVEGETTCAASLVDLDGVLHLFFIWENTQVIHLQYNDVDDSWTRLDWPPVNDFSTYMVPGVIAFQGRIYMTFLRNNALMWAYWRPRPDAPGYGTWSEPKGTGQAAWGAAAFIILDEKLHILFTADRDNKGKTEGRTLVDLVYDPISETWPHSSTQPRESSASGVACTTTPQGGAVGFPANVTDNMHAPVLVSLFRHGSWNANESLGASTRDIPIPVVLDNILYCFWTEPNFKIRYAKRRLDDRFLATSWMSDISSSTKLENLCIPGTHDSGTCGAPANLVATQTLTVAEQLSAGIRFLDLRIALYLGKLLIVHGLYVIDWSNGGRLLADILGDVYKFLKNTPTETVIVTMMVQGNNDMDAIRQRLMDIFEANPQYWYGYKKSTSFPGSLGEARGKIVLGLRTPDLVENWGLSLAPGWDDNDPDITIGNVDIQDYYKPSVEGSVADSIKDKWDAVNKALVRGRKGDGKWYINFTSANTIDGSTIRGHGPETYAYGNDEESGINDKLNDYFEAPGKGQVGTFPMDFPEYPNGELITNIIEANFPSQ</sequence>
<dbReference type="Proteomes" id="UP000309038">
    <property type="component" value="Unassembled WGS sequence"/>
</dbReference>
<dbReference type="Pfam" id="PF26146">
    <property type="entry name" value="PI-PLC_X"/>
    <property type="match status" value="1"/>
</dbReference>
<feature type="region of interest" description="Disordered" evidence="1">
    <location>
        <begin position="1"/>
        <end position="29"/>
    </location>
</feature>
<dbReference type="InterPro" id="IPR051057">
    <property type="entry name" value="PI-PLC_domain"/>
</dbReference>
<keyword evidence="4" id="KW-1185">Reference proteome</keyword>
<evidence type="ECO:0000313" key="4">
    <source>
        <dbReference type="Proteomes" id="UP000309038"/>
    </source>
</evidence>
<organism evidence="3 4">
    <name type="scientific">Hermanssonia centrifuga</name>
    <dbReference type="NCBI Taxonomy" id="98765"/>
    <lineage>
        <taxon>Eukaryota</taxon>
        <taxon>Fungi</taxon>
        <taxon>Dikarya</taxon>
        <taxon>Basidiomycota</taxon>
        <taxon>Agaricomycotina</taxon>
        <taxon>Agaricomycetes</taxon>
        <taxon>Polyporales</taxon>
        <taxon>Meruliaceae</taxon>
        <taxon>Hermanssonia</taxon>
    </lineage>
</organism>
<feature type="domain" description="Phosphatidylinositol-specific phospholipase C X" evidence="2">
    <location>
        <begin position="387"/>
        <end position="529"/>
    </location>
</feature>
<dbReference type="Gene3D" id="3.20.20.190">
    <property type="entry name" value="Phosphatidylinositol (PI) phosphodiesterase"/>
    <property type="match status" value="1"/>
</dbReference>
<evidence type="ECO:0000313" key="3">
    <source>
        <dbReference type="EMBL" id="THH01363.1"/>
    </source>
</evidence>
<dbReference type="AlphaFoldDB" id="A0A4V3XBB8"/>
<gene>
    <name evidence="3" type="ORF">EW026_g1313</name>
</gene>
<dbReference type="InterPro" id="IPR017946">
    <property type="entry name" value="PLC-like_Pdiesterase_TIM-brl"/>
</dbReference>
<dbReference type="PANTHER" id="PTHR13593">
    <property type="match status" value="1"/>
</dbReference>
<comment type="caution">
    <text evidence="3">The sequence shown here is derived from an EMBL/GenBank/DDBJ whole genome shotgun (WGS) entry which is preliminary data.</text>
</comment>
<dbReference type="GO" id="GO:0008081">
    <property type="term" value="F:phosphoric diester hydrolase activity"/>
    <property type="evidence" value="ECO:0007669"/>
    <property type="project" value="InterPro"/>
</dbReference>
<proteinExistence type="predicted"/>
<dbReference type="SMART" id="SM00148">
    <property type="entry name" value="PLCXc"/>
    <property type="match status" value="1"/>
</dbReference>
<name>A0A4V3XBB8_9APHY</name>
<dbReference type="GO" id="GO:0006629">
    <property type="term" value="P:lipid metabolic process"/>
    <property type="evidence" value="ECO:0007669"/>
    <property type="project" value="InterPro"/>
</dbReference>
<accession>A0A4V3XBB8</accession>
<protein>
    <recommendedName>
        <fullName evidence="2">Phosphatidylinositol-specific phospholipase C X domain-containing protein</fullName>
    </recommendedName>
</protein>